<accession>A0AAN9YQE6</accession>
<reference evidence="7 8" key="1">
    <citation type="submission" date="2024-02" db="EMBL/GenBank/DDBJ databases">
        <title>De novo assembly and annotation of 12 fungi associated with fruit tree decline syndrome in Ontario, Canada.</title>
        <authorList>
            <person name="Sulman M."/>
            <person name="Ellouze W."/>
            <person name="Ilyukhin E."/>
        </authorList>
    </citation>
    <scope>NUCLEOTIDE SEQUENCE [LARGE SCALE GENOMIC DNA]</scope>
    <source>
        <strain evidence="7 8">M11/M66-122</strain>
    </source>
</reference>
<organism evidence="7 8">
    <name type="scientific">Diatrype stigma</name>
    <dbReference type="NCBI Taxonomy" id="117547"/>
    <lineage>
        <taxon>Eukaryota</taxon>
        <taxon>Fungi</taxon>
        <taxon>Dikarya</taxon>
        <taxon>Ascomycota</taxon>
        <taxon>Pezizomycotina</taxon>
        <taxon>Sordariomycetes</taxon>
        <taxon>Xylariomycetidae</taxon>
        <taxon>Xylariales</taxon>
        <taxon>Diatrypaceae</taxon>
        <taxon>Diatrype</taxon>
    </lineage>
</organism>
<feature type="region of interest" description="Disordered" evidence="5">
    <location>
        <begin position="179"/>
        <end position="200"/>
    </location>
</feature>
<feature type="compositionally biased region" description="Basic and acidic residues" evidence="5">
    <location>
        <begin position="678"/>
        <end position="688"/>
    </location>
</feature>
<feature type="compositionally biased region" description="Acidic residues" evidence="5">
    <location>
        <begin position="396"/>
        <end position="417"/>
    </location>
</feature>
<proteinExistence type="predicted"/>
<keyword evidence="2 4" id="KW-0863">Zinc-finger</keyword>
<feature type="compositionally biased region" description="Gly residues" evidence="5">
    <location>
        <begin position="697"/>
        <end position="710"/>
    </location>
</feature>
<feature type="region of interest" description="Disordered" evidence="5">
    <location>
        <begin position="334"/>
        <end position="427"/>
    </location>
</feature>
<feature type="region of interest" description="Disordered" evidence="5">
    <location>
        <begin position="677"/>
        <end position="710"/>
    </location>
</feature>
<feature type="compositionally biased region" description="Polar residues" evidence="5">
    <location>
        <begin position="334"/>
        <end position="347"/>
    </location>
</feature>
<gene>
    <name evidence="7" type="ORF">SLS62_007288</name>
</gene>
<evidence type="ECO:0000259" key="6">
    <source>
        <dbReference type="PROSITE" id="PS51266"/>
    </source>
</evidence>
<evidence type="ECO:0000256" key="5">
    <source>
        <dbReference type="SAM" id="MobiDB-lite"/>
    </source>
</evidence>
<keyword evidence="8" id="KW-1185">Reference proteome</keyword>
<dbReference type="PROSITE" id="PS51266">
    <property type="entry name" value="ZF_CHY"/>
    <property type="match status" value="1"/>
</dbReference>
<keyword evidence="1" id="KW-0479">Metal-binding</keyword>
<evidence type="ECO:0000313" key="8">
    <source>
        <dbReference type="Proteomes" id="UP001320420"/>
    </source>
</evidence>
<protein>
    <recommendedName>
        <fullName evidence="6">CHY-type domain-containing protein</fullName>
    </recommendedName>
</protein>
<keyword evidence="3" id="KW-0862">Zinc</keyword>
<dbReference type="AlphaFoldDB" id="A0AAN9YQE6"/>
<dbReference type="GO" id="GO:0008270">
    <property type="term" value="F:zinc ion binding"/>
    <property type="evidence" value="ECO:0007669"/>
    <property type="project" value="UniProtKB-KW"/>
</dbReference>
<dbReference type="InterPro" id="IPR008913">
    <property type="entry name" value="Znf_CHY"/>
</dbReference>
<dbReference type="Proteomes" id="UP001320420">
    <property type="component" value="Unassembled WGS sequence"/>
</dbReference>
<comment type="caution">
    <text evidence="7">The sequence shown here is derived from an EMBL/GenBank/DDBJ whole genome shotgun (WGS) entry which is preliminary data.</text>
</comment>
<evidence type="ECO:0000313" key="7">
    <source>
        <dbReference type="EMBL" id="KAK7750737.1"/>
    </source>
</evidence>
<name>A0AAN9YQE6_9PEZI</name>
<dbReference type="InterPro" id="IPR037274">
    <property type="entry name" value="Znf_CHY_sf"/>
</dbReference>
<feature type="region of interest" description="Disordered" evidence="5">
    <location>
        <begin position="1"/>
        <end position="38"/>
    </location>
</feature>
<feature type="domain" description="CHY-type" evidence="6">
    <location>
        <begin position="590"/>
        <end position="663"/>
    </location>
</feature>
<evidence type="ECO:0000256" key="4">
    <source>
        <dbReference type="PROSITE-ProRule" id="PRU00601"/>
    </source>
</evidence>
<dbReference type="SUPFAM" id="SSF161219">
    <property type="entry name" value="CHY zinc finger-like"/>
    <property type="match status" value="1"/>
</dbReference>
<dbReference type="Pfam" id="PF05495">
    <property type="entry name" value="zf-CHY"/>
    <property type="match status" value="1"/>
</dbReference>
<evidence type="ECO:0000256" key="1">
    <source>
        <dbReference type="ARBA" id="ARBA00022723"/>
    </source>
</evidence>
<dbReference type="EMBL" id="JAKJXP020000059">
    <property type="protein sequence ID" value="KAK7750737.1"/>
    <property type="molecule type" value="Genomic_DNA"/>
</dbReference>
<evidence type="ECO:0000256" key="3">
    <source>
        <dbReference type="ARBA" id="ARBA00022833"/>
    </source>
</evidence>
<sequence length="710" mass="77154">MISTRDMPGGAIDGRQAVAAPSPNRAVSKPVPNTQTEDPRRYQIEQIKRRFSATQNNLRNGTTNLAFRLRPSDPDFPFELDFLECELQVPASYPGSGAGPGAGNGGALPALRVKNTDIPRGFSVNIERGWERLAREGHGATTLLALTNALDKNLEAFLSERKTDTVTLVAFRDTRHLDDTPTALGGPSISTDQNLLPTPAPAPRVTYVPDESFTKDEIVNAKARRAQDIRQLESRMGRMSSYQKSADGVVYTLPLEPKRRSELPAGLQSIQSVQIIVPLLYPLQQLRILLNDVDSEDAEAVEEAFAARAVQQRQMTLTSHINYLSQNLHTLAKQAQRSSSKTATKTPGTIGIKAPEGNTEQQAGSLKDAVATSEDARSHIHTIPRPPEWGVGGHESEEDSGGSGSGDDDSWDSDDSEGGVAVAAPPNTVAGAVAQPVERGTSISFPYIELHSIELLQVAILSLVVKCERCRTLNDIAGLRPGVEKATSCKKCATAFTATFRQEMVHQNSVRAGFIDVSGCTVADMLPSPSPGLVSVRGEATTNVCRECHGRFTFKIPEVKFLAITRGSALPPTAGPRRRQEKLGLHAGEPLPDRGACPHYRRSYRWFRFSCCGRVYPCDRCHDAAAVEADGDGHTQEWATRMICGWCSREQNYSPEACAFCGRSVIGRKGRGFWEGGKGTRDRRLMSRKDKRKFRRPGGGAGGGGDSKKD</sequence>
<evidence type="ECO:0000256" key="2">
    <source>
        <dbReference type="ARBA" id="ARBA00022771"/>
    </source>
</evidence>